<protein>
    <recommendedName>
        <fullName evidence="3">Lipoprotein</fullName>
    </recommendedName>
</protein>
<accession>A0ABU1TUN5</accession>
<name>A0ABU1TUN5_9FLAO</name>
<dbReference type="RefSeq" id="WP_310028810.1">
    <property type="nucleotide sequence ID" value="NZ_JAVDVI010000024.1"/>
</dbReference>
<evidence type="ECO:0000313" key="1">
    <source>
        <dbReference type="EMBL" id="MDR6969592.1"/>
    </source>
</evidence>
<evidence type="ECO:0008006" key="3">
    <source>
        <dbReference type="Google" id="ProtNLM"/>
    </source>
</evidence>
<proteinExistence type="predicted"/>
<reference evidence="1 2" key="1">
    <citation type="submission" date="2023-07" db="EMBL/GenBank/DDBJ databases">
        <title>Sorghum-associated microbial communities from plants grown in Nebraska, USA.</title>
        <authorList>
            <person name="Schachtman D."/>
        </authorList>
    </citation>
    <scope>NUCLEOTIDE SEQUENCE [LARGE SCALE GENOMIC DNA]</scope>
    <source>
        <strain evidence="1 2">3773</strain>
    </source>
</reference>
<dbReference type="Proteomes" id="UP001255185">
    <property type="component" value="Unassembled WGS sequence"/>
</dbReference>
<comment type="caution">
    <text evidence="1">The sequence shown here is derived from an EMBL/GenBank/DDBJ whole genome shotgun (WGS) entry which is preliminary data.</text>
</comment>
<organism evidence="1 2">
    <name type="scientific">Flavobacterium arsenatis</name>
    <dbReference type="NCBI Taxonomy" id="1484332"/>
    <lineage>
        <taxon>Bacteria</taxon>
        <taxon>Pseudomonadati</taxon>
        <taxon>Bacteroidota</taxon>
        <taxon>Flavobacteriia</taxon>
        <taxon>Flavobacteriales</taxon>
        <taxon>Flavobacteriaceae</taxon>
        <taxon>Flavobacterium</taxon>
    </lineage>
</organism>
<evidence type="ECO:0000313" key="2">
    <source>
        <dbReference type="Proteomes" id="UP001255185"/>
    </source>
</evidence>
<dbReference type="PROSITE" id="PS51257">
    <property type="entry name" value="PROKAR_LIPOPROTEIN"/>
    <property type="match status" value="1"/>
</dbReference>
<sequence>MKKLLLLIAILPFMISCEQKFNQPTVLEDNSAFELEKITFNENIPTLYSKHFINDYEFDMEEEYNPNEKLSDTIFRYKIDNIVTETMGFKLPENEFGYLYRTPQLDSVAKYKNVYFHTLNSLTELNKKPVAFYAEAEFADHKMRKQFLNEFIKEYGEPKYSFFIKREYNVCSYEWDFGDRTIQIETSYGWNSSNGIYYRLDMLIVANNSKSAIEKAHILVVPDKIKFEGKLYSYKDFQFEKESKIKDDFLLNSAYEHFIKDETGEYHINNASKDEE</sequence>
<dbReference type="EMBL" id="JAVDVI010000024">
    <property type="protein sequence ID" value="MDR6969592.1"/>
    <property type="molecule type" value="Genomic_DNA"/>
</dbReference>
<keyword evidence="2" id="KW-1185">Reference proteome</keyword>
<gene>
    <name evidence="1" type="ORF">J2X31_003625</name>
</gene>